<evidence type="ECO:0000313" key="10">
    <source>
        <dbReference type="EMBL" id="PRT52452.1"/>
    </source>
</evidence>
<dbReference type="PRINTS" id="PR00189">
    <property type="entry name" value="TRNSTHYRETIN"/>
</dbReference>
<dbReference type="InterPro" id="IPR000895">
    <property type="entry name" value="Transthyretin/HIU_hydrolase"/>
</dbReference>
<feature type="binding site" evidence="7">
    <location>
        <position position="47"/>
    </location>
    <ligand>
        <name>substrate</name>
    </ligand>
</feature>
<protein>
    <recommendedName>
        <fullName evidence="8">5-hydroxyisourate hydrolase</fullName>
        <shortName evidence="8">HIU hydrolase</shortName>
        <shortName evidence="8">HIUHase</shortName>
        <ecNumber evidence="8">3.5.2.17</ecNumber>
    </recommendedName>
</protein>
<dbReference type="GO" id="GO:0006144">
    <property type="term" value="P:purine nucleobase metabolic process"/>
    <property type="evidence" value="ECO:0007669"/>
    <property type="project" value="UniProtKB-KW"/>
</dbReference>
<dbReference type="SMART" id="SM00095">
    <property type="entry name" value="TR_THY"/>
    <property type="match status" value="1"/>
</dbReference>
<dbReference type="AlphaFoldDB" id="A0A2T0FBR4"/>
<dbReference type="InterPro" id="IPR023416">
    <property type="entry name" value="Transthyretin/HIU_hydrolase_d"/>
</dbReference>
<dbReference type="PANTHER" id="PTHR10395">
    <property type="entry name" value="URICASE AND TRANSTHYRETIN-RELATED"/>
    <property type="match status" value="1"/>
</dbReference>
<feature type="domain" description="Transthyretin/hydroxyisourate hydrolase" evidence="9">
    <location>
        <begin position="1"/>
        <end position="117"/>
    </location>
</feature>
<dbReference type="NCBIfam" id="TIGR02962">
    <property type="entry name" value="hdxy_isourate"/>
    <property type="match status" value="1"/>
</dbReference>
<proteinExistence type="inferred from homology"/>
<dbReference type="EC" id="3.5.2.17" evidence="8"/>
<comment type="subunit">
    <text evidence="4 8">Homotetramer.</text>
</comment>
<gene>
    <name evidence="10" type="ORF">B9G98_00072</name>
</gene>
<feature type="binding site" evidence="7">
    <location>
        <position position="115"/>
    </location>
    <ligand>
        <name>substrate</name>
    </ligand>
</feature>
<dbReference type="EMBL" id="NDIQ01000001">
    <property type="protein sequence ID" value="PRT52452.1"/>
    <property type="molecule type" value="Genomic_DNA"/>
</dbReference>
<dbReference type="GO" id="GO:0033971">
    <property type="term" value="F:hydroxyisourate hydrolase activity"/>
    <property type="evidence" value="ECO:0007669"/>
    <property type="project" value="UniProtKB-EC"/>
</dbReference>
<comment type="caution">
    <text evidence="10">The sequence shown here is derived from an EMBL/GenBank/DDBJ whole genome shotgun (WGS) entry which is preliminary data.</text>
</comment>
<keyword evidence="5 8" id="KW-0659">Purine metabolism</keyword>
<evidence type="ECO:0000256" key="3">
    <source>
        <dbReference type="ARBA" id="ARBA00009850"/>
    </source>
</evidence>
<comment type="function">
    <text evidence="2">Catalyzes the hydrolysis of 5-hydroxyisourate (HIU) to 2-oxo-4-hydroxy-4-carboxy-5-ureidoimidazoline (OHCU).</text>
</comment>
<dbReference type="STRING" id="45607.A0A2T0FBR4"/>
<feature type="binding site" evidence="7">
    <location>
        <position position="9"/>
    </location>
    <ligand>
        <name>substrate</name>
    </ligand>
</feature>
<evidence type="ECO:0000259" key="9">
    <source>
        <dbReference type="SMART" id="SM00095"/>
    </source>
</evidence>
<evidence type="ECO:0000256" key="8">
    <source>
        <dbReference type="RuleBase" id="RU361270"/>
    </source>
</evidence>
<dbReference type="InterPro" id="IPR036817">
    <property type="entry name" value="Transthyretin/HIU_hydrolase_sf"/>
</dbReference>
<evidence type="ECO:0000256" key="4">
    <source>
        <dbReference type="ARBA" id="ARBA00011881"/>
    </source>
</evidence>
<dbReference type="PANTHER" id="PTHR10395:SF7">
    <property type="entry name" value="5-HYDROXYISOURATE HYDROLASE"/>
    <property type="match status" value="1"/>
</dbReference>
<dbReference type="OrthoDB" id="10265230at2759"/>
<keyword evidence="6 8" id="KW-0378">Hydrolase</keyword>
<dbReference type="Gene3D" id="2.60.40.180">
    <property type="entry name" value="Transthyretin/hydroxyisourate hydrolase domain"/>
    <property type="match status" value="1"/>
</dbReference>
<dbReference type="PROSITE" id="PS00768">
    <property type="entry name" value="TRANSTHYRETIN_1"/>
    <property type="match status" value="1"/>
</dbReference>
<accession>A0A2T0FBR4</accession>
<comment type="catalytic activity">
    <reaction evidence="1 8">
        <text>5-hydroxyisourate + H2O = 5-hydroxy-2-oxo-4-ureido-2,5-dihydro-1H-imidazole-5-carboxylate + H(+)</text>
        <dbReference type="Rhea" id="RHEA:23736"/>
        <dbReference type="ChEBI" id="CHEBI:15377"/>
        <dbReference type="ChEBI" id="CHEBI:15378"/>
        <dbReference type="ChEBI" id="CHEBI:18072"/>
        <dbReference type="ChEBI" id="CHEBI:58639"/>
        <dbReference type="EC" id="3.5.2.17"/>
    </reaction>
</comment>
<evidence type="ECO:0000313" key="11">
    <source>
        <dbReference type="Proteomes" id="UP000238350"/>
    </source>
</evidence>
<dbReference type="InterPro" id="IPR023418">
    <property type="entry name" value="Thyroxine_BS"/>
</dbReference>
<evidence type="ECO:0000256" key="6">
    <source>
        <dbReference type="ARBA" id="ARBA00022801"/>
    </source>
</evidence>
<dbReference type="SUPFAM" id="SSF49472">
    <property type="entry name" value="Transthyretin (synonym: prealbumin)"/>
    <property type="match status" value="1"/>
</dbReference>
<name>A0A2T0FBR4_9ASCO</name>
<dbReference type="GeneID" id="36513821"/>
<evidence type="ECO:0000256" key="2">
    <source>
        <dbReference type="ARBA" id="ARBA00002704"/>
    </source>
</evidence>
<dbReference type="Proteomes" id="UP000238350">
    <property type="component" value="Unassembled WGS sequence"/>
</dbReference>
<evidence type="ECO:0000256" key="1">
    <source>
        <dbReference type="ARBA" id="ARBA00001043"/>
    </source>
</evidence>
<dbReference type="InterPro" id="IPR014306">
    <property type="entry name" value="Hydroxyisourate_hydrolase"/>
</dbReference>
<dbReference type="Pfam" id="PF00576">
    <property type="entry name" value="Transthyretin"/>
    <property type="match status" value="1"/>
</dbReference>
<comment type="similarity">
    <text evidence="3 8">Belongs to the transthyretin family. 5-hydroxyisourate hydrolase subfamily.</text>
</comment>
<organism evidence="10 11">
    <name type="scientific">Wickerhamiella sorbophila</name>
    <dbReference type="NCBI Taxonomy" id="45607"/>
    <lineage>
        <taxon>Eukaryota</taxon>
        <taxon>Fungi</taxon>
        <taxon>Dikarya</taxon>
        <taxon>Ascomycota</taxon>
        <taxon>Saccharomycotina</taxon>
        <taxon>Dipodascomycetes</taxon>
        <taxon>Dipodascales</taxon>
        <taxon>Trichomonascaceae</taxon>
        <taxon>Wickerhamiella</taxon>
    </lineage>
</organism>
<evidence type="ECO:0000256" key="7">
    <source>
        <dbReference type="PIRSR" id="PIRSR600895-51"/>
    </source>
</evidence>
<reference evidence="10 11" key="1">
    <citation type="submission" date="2017-04" db="EMBL/GenBank/DDBJ databases">
        <title>Genome sequencing of [Candida] sorbophila.</title>
        <authorList>
            <person name="Ahn J.O."/>
        </authorList>
    </citation>
    <scope>NUCLEOTIDE SEQUENCE [LARGE SCALE GENOMIC DNA]</scope>
    <source>
        <strain evidence="10 11">DS02</strain>
    </source>
</reference>
<evidence type="ECO:0000256" key="5">
    <source>
        <dbReference type="ARBA" id="ARBA00022631"/>
    </source>
</evidence>
<sequence>MSRDYITCHILDTVTGLPAPKVRVELSRLQNGEEIPIATGHTDNDGRISNWESARVTSVIPGAHKIKFETGPYLSSKTKGEVFFPVVEVVFVVSDPPQAHYHIPLLLSNYSYSTYRGS</sequence>
<keyword evidence="11" id="KW-1185">Reference proteome</keyword>
<dbReference type="RefSeq" id="XP_024662398.1">
    <property type="nucleotide sequence ID" value="XM_024806630.1"/>
</dbReference>